<gene>
    <name evidence="1" type="ORF">Vbra_18592</name>
</gene>
<evidence type="ECO:0000313" key="1">
    <source>
        <dbReference type="EMBL" id="CEM33565.1"/>
    </source>
</evidence>
<dbReference type="EMBL" id="CDMY01000789">
    <property type="protein sequence ID" value="CEM33565.1"/>
    <property type="molecule type" value="Genomic_DNA"/>
</dbReference>
<dbReference type="Proteomes" id="UP000041254">
    <property type="component" value="Unassembled WGS sequence"/>
</dbReference>
<keyword evidence="2" id="KW-1185">Reference proteome</keyword>
<dbReference type="VEuPathDB" id="CryptoDB:Vbra_18592"/>
<dbReference type="PhylomeDB" id="A0A0G4GT33"/>
<sequence length="266" mass="29456">MAEKHPIEEVDATLFPFLGIFEVGMMTQISRVFDELVTPQWLVDRFTQYIDTYNFAGVMQLRAWSLLSIFVEGCTRELSLKRILVGGQLWDKLGSSVLTVYGPGALHANHPFAAGYDGTNPSVSALNTDHRGLMDVVVHRFQQKAKAETAVSVLHLPANPVAFLRCHALINQAPAQPLWGPTPRLLCDTYTGAVRKRTVALSGHLPGDTFMAFVEIEWNVHMTATVYTTEKRRGGPQDDPESAFPMTVQLVRDALGQQEAHTLLGL</sequence>
<protein>
    <submittedName>
        <fullName evidence="1">Uncharacterized protein</fullName>
    </submittedName>
</protein>
<organism evidence="1 2">
    <name type="scientific">Vitrella brassicaformis (strain CCMP3155)</name>
    <dbReference type="NCBI Taxonomy" id="1169540"/>
    <lineage>
        <taxon>Eukaryota</taxon>
        <taxon>Sar</taxon>
        <taxon>Alveolata</taxon>
        <taxon>Colpodellida</taxon>
        <taxon>Vitrellaceae</taxon>
        <taxon>Vitrella</taxon>
    </lineage>
</organism>
<dbReference type="AlphaFoldDB" id="A0A0G4GT33"/>
<proteinExistence type="predicted"/>
<reference evidence="1 2" key="1">
    <citation type="submission" date="2014-11" db="EMBL/GenBank/DDBJ databases">
        <authorList>
            <person name="Zhu J."/>
            <person name="Qi W."/>
            <person name="Song R."/>
        </authorList>
    </citation>
    <scope>NUCLEOTIDE SEQUENCE [LARGE SCALE GENOMIC DNA]</scope>
</reference>
<dbReference type="InParanoid" id="A0A0G4GT33"/>
<accession>A0A0G4GT33</accession>
<evidence type="ECO:0000313" key="2">
    <source>
        <dbReference type="Proteomes" id="UP000041254"/>
    </source>
</evidence>
<name>A0A0G4GT33_VITBC</name>